<keyword evidence="6" id="KW-1185">Reference proteome</keyword>
<reference evidence="4 5" key="1">
    <citation type="submission" date="2017-03" db="EMBL/GenBank/DDBJ databases">
        <authorList>
            <person name="Afonso C.L."/>
            <person name="Miller P.J."/>
            <person name="Scott M.A."/>
            <person name="Spackman E."/>
            <person name="Goraichik I."/>
            <person name="Dimitrov K.M."/>
            <person name="Suarez D.L."/>
            <person name="Swayne D.E."/>
        </authorList>
    </citation>
    <scope>NUCLEOTIDE SEQUENCE [LARGE SCALE GENOMIC DNA]</scope>
    <source>
        <strain evidence="4 5">CECT 8367</strain>
    </source>
</reference>
<keyword evidence="1" id="KW-0472">Membrane</keyword>
<gene>
    <name evidence="3" type="ORF">CLV79_10699</name>
    <name evidence="4" type="ORF">LOS8367_02281</name>
</gene>
<evidence type="ECO:0000313" key="4">
    <source>
        <dbReference type="EMBL" id="SLN50599.1"/>
    </source>
</evidence>
<dbReference type="SMART" id="SM01259">
    <property type="entry name" value="LAB_N"/>
    <property type="match status" value="1"/>
</dbReference>
<dbReference type="GO" id="GO:0009245">
    <property type="term" value="P:lipid A biosynthetic process"/>
    <property type="evidence" value="ECO:0007669"/>
    <property type="project" value="InterPro"/>
</dbReference>
<dbReference type="InterPro" id="IPR011499">
    <property type="entry name" value="Lipid_A_biosynth_N"/>
</dbReference>
<proteinExistence type="predicted"/>
<protein>
    <submittedName>
        <fullName evidence="3 4">Lipid-A-disaccharide synthase</fullName>
    </submittedName>
</protein>
<name>A0A1X6ZGE1_9RHOB</name>
<dbReference type="OrthoDB" id="9793186at2"/>
<dbReference type="InterPro" id="IPR014546">
    <property type="entry name" value="UCP028440_lipidA_biosyn"/>
</dbReference>
<feature type="transmembrane region" description="Helical" evidence="1">
    <location>
        <begin position="49"/>
        <end position="67"/>
    </location>
</feature>
<evidence type="ECO:0000313" key="3">
    <source>
        <dbReference type="EMBL" id="PSK86091.1"/>
    </source>
</evidence>
<dbReference type="RefSeq" id="WP_085896622.1">
    <property type="nucleotide sequence ID" value="NZ_CAXPGX010000192.1"/>
</dbReference>
<evidence type="ECO:0000313" key="6">
    <source>
        <dbReference type="Proteomes" id="UP000240624"/>
    </source>
</evidence>
<evidence type="ECO:0000259" key="2">
    <source>
        <dbReference type="SMART" id="SM01259"/>
    </source>
</evidence>
<dbReference type="EMBL" id="FWFY01000006">
    <property type="protein sequence ID" value="SLN50599.1"/>
    <property type="molecule type" value="Genomic_DNA"/>
</dbReference>
<dbReference type="EMBL" id="PYGB01000006">
    <property type="protein sequence ID" value="PSK86091.1"/>
    <property type="molecule type" value="Genomic_DNA"/>
</dbReference>
<evidence type="ECO:0000313" key="5">
    <source>
        <dbReference type="Proteomes" id="UP000193495"/>
    </source>
</evidence>
<dbReference type="PIRSF" id="PIRSF028440">
    <property type="entry name" value="UCP_LAB_N"/>
    <property type="match status" value="1"/>
</dbReference>
<organism evidence="4 5">
    <name type="scientific">Limimaricola soesokkakensis</name>
    <dbReference type="NCBI Taxonomy" id="1343159"/>
    <lineage>
        <taxon>Bacteria</taxon>
        <taxon>Pseudomonadati</taxon>
        <taxon>Pseudomonadota</taxon>
        <taxon>Alphaproteobacteria</taxon>
        <taxon>Rhodobacterales</taxon>
        <taxon>Paracoccaceae</taxon>
        <taxon>Limimaricola</taxon>
    </lineage>
</organism>
<feature type="transmembrane region" description="Helical" evidence="1">
    <location>
        <begin position="14"/>
        <end position="37"/>
    </location>
</feature>
<dbReference type="Pfam" id="PF07578">
    <property type="entry name" value="LAB_N"/>
    <property type="match status" value="1"/>
</dbReference>
<dbReference type="GO" id="GO:0016020">
    <property type="term" value="C:membrane"/>
    <property type="evidence" value="ECO:0007669"/>
    <property type="project" value="GOC"/>
</dbReference>
<dbReference type="Proteomes" id="UP000193495">
    <property type="component" value="Unassembled WGS sequence"/>
</dbReference>
<keyword evidence="1" id="KW-1133">Transmembrane helix</keyword>
<dbReference type="AlphaFoldDB" id="A0A1X6ZGE1"/>
<reference evidence="3 6" key="2">
    <citation type="submission" date="2018-03" db="EMBL/GenBank/DDBJ databases">
        <title>Genomic Encyclopedia of Archaeal and Bacterial Type Strains, Phase II (KMG-II): from individual species to whole genera.</title>
        <authorList>
            <person name="Goeker M."/>
        </authorList>
    </citation>
    <scope>NUCLEOTIDE SEQUENCE [LARGE SCALE GENOMIC DNA]</scope>
    <source>
        <strain evidence="3 6">DSM 29956</strain>
    </source>
</reference>
<dbReference type="GO" id="GO:0008915">
    <property type="term" value="F:lipid-A-disaccharide synthase activity"/>
    <property type="evidence" value="ECO:0007669"/>
    <property type="project" value="InterPro"/>
</dbReference>
<keyword evidence="1" id="KW-0812">Transmembrane</keyword>
<accession>A0A1X6ZGE1</accession>
<sequence length="104" mass="11932">MLSNWFAQNGWAEIVWLTIGFMAQAMFSARFLVQWIASERVRKSIVPEAFWYFSAAGGAMLLAYAIYRQDPVFILGQAFGLVVYARNIYFIWTERRAGEPGHEG</sequence>
<feature type="transmembrane region" description="Helical" evidence="1">
    <location>
        <begin position="73"/>
        <end position="92"/>
    </location>
</feature>
<evidence type="ECO:0000256" key="1">
    <source>
        <dbReference type="SAM" id="Phobius"/>
    </source>
</evidence>
<feature type="domain" description="Lipid A biosynthesis N-terminal" evidence="2">
    <location>
        <begin position="19"/>
        <end position="90"/>
    </location>
</feature>
<dbReference type="Proteomes" id="UP000240624">
    <property type="component" value="Unassembled WGS sequence"/>
</dbReference>